<dbReference type="EMBL" id="QMIF01000002">
    <property type="protein sequence ID" value="TVM35740.1"/>
    <property type="molecule type" value="Genomic_DNA"/>
</dbReference>
<sequence>MMAAAFVKKWGDRITMTTATTARTHRKTRTGRSRRARAMALLACSLLWAAAVLGCAGKATPPMAPVVNATAVAEPLPAPEPTQVCLLLPLSGPYAAYAQRILQGARLAVSHIAGAGVPVSLSTIDTTGEDWARSLATLPSAIRIVGGPMRPEALGEVLSAPGAFRRAHLAFMAELPAAVTTGQSGGAARAVAEGRDVWRFFTSAADNVDALLSGAEAVGARELGVLYPDESFGVRRSILFRQMASGRGLHVAAAQRYTPDDPQGAARSAMRLLQESGGQELGAVYIPDVWSQARQLIPNLLVLQRRRPLILGSALWAQTMDMRRPDDALLFSGSVFPGAWWSGSDSQPARALRQGMAASGARPGFWEALGFDFVRLACRMGDLPENFTPQDVTAALQNAARMDWAMAPLHWDAAGRAAQDLYLLTPTQTGAEPADMDALRQLLAVPDSPATPTTPARNQ</sequence>
<gene>
    <name evidence="4" type="ORF">DQK91_03500</name>
</gene>
<dbReference type="PANTHER" id="PTHR30483:SF6">
    <property type="entry name" value="PERIPLASMIC BINDING PROTEIN OF ABC TRANSPORTER FOR NATURAL AMINO ACIDS"/>
    <property type="match status" value="1"/>
</dbReference>
<organism evidence="4 5">
    <name type="scientific">Oceanidesulfovibrio marinus</name>
    <dbReference type="NCBI Taxonomy" id="370038"/>
    <lineage>
        <taxon>Bacteria</taxon>
        <taxon>Pseudomonadati</taxon>
        <taxon>Thermodesulfobacteriota</taxon>
        <taxon>Desulfovibrionia</taxon>
        <taxon>Desulfovibrionales</taxon>
        <taxon>Desulfovibrionaceae</taxon>
        <taxon>Oceanidesulfovibrio</taxon>
    </lineage>
</organism>
<dbReference type="Proteomes" id="UP000434052">
    <property type="component" value="Unassembled WGS sequence"/>
</dbReference>
<dbReference type="InterPro" id="IPR051010">
    <property type="entry name" value="BCAA_transport"/>
</dbReference>
<dbReference type="OrthoDB" id="5410879at2"/>
<name>A0A6P1ZKA6_9BACT</name>
<keyword evidence="2" id="KW-0732">Signal</keyword>
<feature type="domain" description="Leucine-binding protein" evidence="3">
    <location>
        <begin position="83"/>
        <end position="427"/>
    </location>
</feature>
<dbReference type="InterPro" id="IPR028082">
    <property type="entry name" value="Peripla_BP_I"/>
</dbReference>
<accession>A0A6P1ZKA6</accession>
<dbReference type="InterPro" id="IPR028081">
    <property type="entry name" value="Leu-bd"/>
</dbReference>
<dbReference type="SUPFAM" id="SSF53822">
    <property type="entry name" value="Periplasmic binding protein-like I"/>
    <property type="match status" value="1"/>
</dbReference>
<proteinExistence type="inferred from homology"/>
<evidence type="ECO:0000256" key="2">
    <source>
        <dbReference type="ARBA" id="ARBA00022729"/>
    </source>
</evidence>
<evidence type="ECO:0000313" key="5">
    <source>
        <dbReference type="Proteomes" id="UP000434052"/>
    </source>
</evidence>
<dbReference type="PANTHER" id="PTHR30483">
    <property type="entry name" value="LEUCINE-SPECIFIC-BINDING PROTEIN"/>
    <property type="match status" value="1"/>
</dbReference>
<evidence type="ECO:0000313" key="4">
    <source>
        <dbReference type="EMBL" id="TVM35740.1"/>
    </source>
</evidence>
<comment type="similarity">
    <text evidence="1">Belongs to the leucine-binding protein family.</text>
</comment>
<evidence type="ECO:0000256" key="1">
    <source>
        <dbReference type="ARBA" id="ARBA00010062"/>
    </source>
</evidence>
<reference evidence="4 5" key="1">
    <citation type="submission" date="2018-06" db="EMBL/GenBank/DDBJ databases">
        <title>Complete genome of Desulfovibrio marinus P48SEP.</title>
        <authorList>
            <person name="Crispim J.S."/>
            <person name="Vidigal P.M.P."/>
            <person name="Silva L.C.F."/>
            <person name="Araujo L.C."/>
            <person name="Laguardia C.N."/>
            <person name="Dias R.S."/>
            <person name="Sousa M.P."/>
            <person name="Paula S.O."/>
            <person name="Silva C."/>
        </authorList>
    </citation>
    <scope>NUCLEOTIDE SEQUENCE [LARGE SCALE GENOMIC DNA]</scope>
    <source>
        <strain evidence="4 5">P48SEP</strain>
    </source>
</reference>
<dbReference type="AlphaFoldDB" id="A0A6P1ZKA6"/>
<dbReference type="Gene3D" id="3.40.50.2300">
    <property type="match status" value="2"/>
</dbReference>
<comment type="caution">
    <text evidence="4">The sequence shown here is derived from an EMBL/GenBank/DDBJ whole genome shotgun (WGS) entry which is preliminary data.</text>
</comment>
<dbReference type="Pfam" id="PF13458">
    <property type="entry name" value="Peripla_BP_6"/>
    <property type="match status" value="1"/>
</dbReference>
<protein>
    <recommendedName>
        <fullName evidence="3">Leucine-binding protein domain-containing protein</fullName>
    </recommendedName>
</protein>
<evidence type="ECO:0000259" key="3">
    <source>
        <dbReference type="Pfam" id="PF13458"/>
    </source>
</evidence>